<keyword evidence="1" id="KW-0808">Transferase</keyword>
<dbReference type="Proteomes" id="UP000294862">
    <property type="component" value="Unassembled WGS sequence"/>
</dbReference>
<gene>
    <name evidence="3" type="ORF">EV148_104161</name>
</gene>
<feature type="repeat" description="TPR" evidence="2">
    <location>
        <begin position="140"/>
        <end position="173"/>
    </location>
</feature>
<name>A0A4R2IAT5_9GAMM</name>
<dbReference type="PANTHER" id="PTHR12788">
    <property type="entry name" value="PROTEIN-TYROSINE SULFOTRANSFERASE 2"/>
    <property type="match status" value="1"/>
</dbReference>
<dbReference type="SUPFAM" id="SSF48452">
    <property type="entry name" value="TPR-like"/>
    <property type="match status" value="1"/>
</dbReference>
<sequence>MQQGAGAWLERGRAQVLRGDVDGAMATFVAALAEHPDSADVVVALAGLEWQRGRVGDAEARLQALLAHEPGCPAAAFLLARLLRDQARMAAVERTLRAVDWRMARVGDAIQAIELLDDCGRKRAALDVAEVAIAKHPDDPRLHAYAGMLAMQLGEFELARERYAFALRRDPRALEWQSAYGYAVSKRYSDGDDADFTLMQGFLERPQLADAARASVLFGLGKMHDDVGRAAQAAACLREANRLVAAQLPWSAKDWRRLVAARLDAKPVAPPAAGDDAFVPVFVLGLPRSGTTLVADWLARHPAVCNRGELPLVARLAADVARAANPVAAREAAARTYRVQVRQDDTAARWFIDKQPLNFLHVDFILATFPGARVVYCGRDARDTALSIFMQHFAGAEYAFAYDFERIAAVVQGERRLRGSALQRHPARVREVRYEEFVADPLAATTTLAAWIGLPPHDFARAPASERVISTASAWQARQPVHARSIGRWRAYAEHLPELAAFDP</sequence>
<keyword evidence="4" id="KW-1185">Reference proteome</keyword>
<dbReference type="Gene3D" id="3.40.50.300">
    <property type="entry name" value="P-loop containing nucleotide triphosphate hydrolases"/>
    <property type="match status" value="1"/>
</dbReference>
<dbReference type="Pfam" id="PF14559">
    <property type="entry name" value="TPR_19"/>
    <property type="match status" value="1"/>
</dbReference>
<evidence type="ECO:0000313" key="3">
    <source>
        <dbReference type="EMBL" id="TCO40799.1"/>
    </source>
</evidence>
<organism evidence="3 4">
    <name type="scientific">Dokdonella fugitiva</name>
    <dbReference type="NCBI Taxonomy" id="328517"/>
    <lineage>
        <taxon>Bacteria</taxon>
        <taxon>Pseudomonadati</taxon>
        <taxon>Pseudomonadota</taxon>
        <taxon>Gammaproteobacteria</taxon>
        <taxon>Lysobacterales</taxon>
        <taxon>Rhodanobacteraceae</taxon>
        <taxon>Dokdonella</taxon>
    </lineage>
</organism>
<comment type="caution">
    <text evidence="3">The sequence shown here is derived from an EMBL/GenBank/DDBJ whole genome shotgun (WGS) entry which is preliminary data.</text>
</comment>
<dbReference type="PANTHER" id="PTHR12788:SF10">
    <property type="entry name" value="PROTEIN-TYROSINE SULFOTRANSFERASE"/>
    <property type="match status" value="1"/>
</dbReference>
<dbReference type="InterPro" id="IPR027417">
    <property type="entry name" value="P-loop_NTPase"/>
</dbReference>
<dbReference type="PROSITE" id="PS50005">
    <property type="entry name" value="TPR"/>
    <property type="match status" value="2"/>
</dbReference>
<dbReference type="InterPro" id="IPR026634">
    <property type="entry name" value="TPST-like"/>
</dbReference>
<evidence type="ECO:0000256" key="2">
    <source>
        <dbReference type="PROSITE-ProRule" id="PRU00339"/>
    </source>
</evidence>
<dbReference type="InterPro" id="IPR011990">
    <property type="entry name" value="TPR-like_helical_dom_sf"/>
</dbReference>
<accession>A0A4R2IAT5</accession>
<dbReference type="SMART" id="SM00028">
    <property type="entry name" value="TPR"/>
    <property type="match status" value="3"/>
</dbReference>
<protein>
    <submittedName>
        <fullName evidence="3">Tetratricopeptide repeat protein</fullName>
    </submittedName>
</protein>
<keyword evidence="2" id="KW-0802">TPR repeat</keyword>
<dbReference type="Gene3D" id="1.25.40.10">
    <property type="entry name" value="Tetratricopeptide repeat domain"/>
    <property type="match status" value="2"/>
</dbReference>
<reference evidence="3 4" key="1">
    <citation type="journal article" date="2015" name="Stand. Genomic Sci.">
        <title>Genomic Encyclopedia of Bacterial and Archaeal Type Strains, Phase III: the genomes of soil and plant-associated and newly described type strains.</title>
        <authorList>
            <person name="Whitman W.B."/>
            <person name="Woyke T."/>
            <person name="Klenk H.P."/>
            <person name="Zhou Y."/>
            <person name="Lilburn T.G."/>
            <person name="Beck B.J."/>
            <person name="De Vos P."/>
            <person name="Vandamme P."/>
            <person name="Eisen J.A."/>
            <person name="Garrity G."/>
            <person name="Hugenholtz P."/>
            <person name="Kyrpides N.C."/>
        </authorList>
    </citation>
    <scope>NUCLEOTIDE SEQUENCE [LARGE SCALE GENOMIC DNA]</scope>
    <source>
        <strain evidence="3 4">A3</strain>
    </source>
</reference>
<evidence type="ECO:0000313" key="4">
    <source>
        <dbReference type="Proteomes" id="UP000294862"/>
    </source>
</evidence>
<dbReference type="SUPFAM" id="SSF52540">
    <property type="entry name" value="P-loop containing nucleoside triphosphate hydrolases"/>
    <property type="match status" value="1"/>
</dbReference>
<evidence type="ECO:0000256" key="1">
    <source>
        <dbReference type="ARBA" id="ARBA00022679"/>
    </source>
</evidence>
<dbReference type="AlphaFoldDB" id="A0A4R2IAT5"/>
<dbReference type="Pfam" id="PF13469">
    <property type="entry name" value="Sulfotransfer_3"/>
    <property type="match status" value="1"/>
</dbReference>
<dbReference type="GO" id="GO:0008476">
    <property type="term" value="F:protein-tyrosine sulfotransferase activity"/>
    <property type="evidence" value="ECO:0007669"/>
    <property type="project" value="InterPro"/>
</dbReference>
<proteinExistence type="predicted"/>
<dbReference type="InterPro" id="IPR019734">
    <property type="entry name" value="TPR_rpt"/>
</dbReference>
<dbReference type="EMBL" id="SLWQ01000004">
    <property type="protein sequence ID" value="TCO40799.1"/>
    <property type="molecule type" value="Genomic_DNA"/>
</dbReference>
<feature type="repeat" description="TPR" evidence="2">
    <location>
        <begin position="5"/>
        <end position="38"/>
    </location>
</feature>